<dbReference type="InterPro" id="IPR011006">
    <property type="entry name" value="CheY-like_superfamily"/>
</dbReference>
<dbReference type="PROSITE" id="PS50110">
    <property type="entry name" value="RESPONSE_REGULATORY"/>
    <property type="match status" value="1"/>
</dbReference>
<dbReference type="InterPro" id="IPR001789">
    <property type="entry name" value="Sig_transdc_resp-reg_receiver"/>
</dbReference>
<accession>A0A4Q9DJD8</accession>
<proteinExistence type="predicted"/>
<organism evidence="4 5">
    <name type="scientific">Paenibacillus thalictri</name>
    <dbReference type="NCBI Taxonomy" id="2527873"/>
    <lineage>
        <taxon>Bacteria</taxon>
        <taxon>Bacillati</taxon>
        <taxon>Bacillota</taxon>
        <taxon>Bacilli</taxon>
        <taxon>Bacillales</taxon>
        <taxon>Paenibacillaceae</taxon>
        <taxon>Paenibacillus</taxon>
    </lineage>
</organism>
<keyword evidence="1 2" id="KW-0597">Phosphoprotein</keyword>
<sequence>MANILLAEDEAVLRMLITDSLEDEGYMLDAACDGEEALGKIESNDYDLLILDYMMPKLTGLELVKKIRVMPGKSGLKILMLSAKSQQSDRSNVLSAGADEFMSKPFSPLELVRKVGEMLDA</sequence>
<dbReference type="SUPFAM" id="SSF52172">
    <property type="entry name" value="CheY-like"/>
    <property type="match status" value="1"/>
</dbReference>
<dbReference type="RefSeq" id="WP_131016092.1">
    <property type="nucleotide sequence ID" value="NZ_SIRE01000019.1"/>
</dbReference>
<dbReference type="Pfam" id="PF00072">
    <property type="entry name" value="Response_reg"/>
    <property type="match status" value="1"/>
</dbReference>
<evidence type="ECO:0000313" key="5">
    <source>
        <dbReference type="Proteomes" id="UP000293142"/>
    </source>
</evidence>
<dbReference type="Gene3D" id="3.40.50.2300">
    <property type="match status" value="1"/>
</dbReference>
<dbReference type="InterPro" id="IPR050595">
    <property type="entry name" value="Bact_response_regulator"/>
</dbReference>
<evidence type="ECO:0000256" key="1">
    <source>
        <dbReference type="ARBA" id="ARBA00022553"/>
    </source>
</evidence>
<gene>
    <name evidence="4" type="ORF">EYB31_24575</name>
</gene>
<dbReference type="OrthoDB" id="9797769at2"/>
<dbReference type="Proteomes" id="UP000293142">
    <property type="component" value="Unassembled WGS sequence"/>
</dbReference>
<feature type="domain" description="Response regulatory" evidence="3">
    <location>
        <begin position="3"/>
        <end position="119"/>
    </location>
</feature>
<name>A0A4Q9DJD8_9BACL</name>
<comment type="caution">
    <text evidence="4">The sequence shown here is derived from an EMBL/GenBank/DDBJ whole genome shotgun (WGS) entry which is preliminary data.</text>
</comment>
<dbReference type="PANTHER" id="PTHR44591:SF3">
    <property type="entry name" value="RESPONSE REGULATORY DOMAIN-CONTAINING PROTEIN"/>
    <property type="match status" value="1"/>
</dbReference>
<dbReference type="EMBL" id="SIRE01000019">
    <property type="protein sequence ID" value="TBL74507.1"/>
    <property type="molecule type" value="Genomic_DNA"/>
</dbReference>
<keyword evidence="5" id="KW-1185">Reference proteome</keyword>
<dbReference type="AlphaFoldDB" id="A0A4Q9DJD8"/>
<dbReference type="GO" id="GO:0000160">
    <property type="term" value="P:phosphorelay signal transduction system"/>
    <property type="evidence" value="ECO:0007669"/>
    <property type="project" value="InterPro"/>
</dbReference>
<reference evidence="4 5" key="1">
    <citation type="submission" date="2019-02" db="EMBL/GenBank/DDBJ databases">
        <title>Paenibacillus sp. nov., isolated from surface-sterilized tissue of Thalictrum simplex L.</title>
        <authorList>
            <person name="Tuo L."/>
        </authorList>
    </citation>
    <scope>NUCLEOTIDE SEQUENCE [LARGE SCALE GENOMIC DNA]</scope>
    <source>
        <strain evidence="4 5">N2SHLJ1</strain>
    </source>
</reference>
<dbReference type="PANTHER" id="PTHR44591">
    <property type="entry name" value="STRESS RESPONSE REGULATOR PROTEIN 1"/>
    <property type="match status" value="1"/>
</dbReference>
<feature type="modified residue" description="4-aspartylphosphate" evidence="2">
    <location>
        <position position="52"/>
    </location>
</feature>
<protein>
    <submittedName>
        <fullName evidence="4">Response regulator transcription factor</fullName>
    </submittedName>
</protein>
<dbReference type="SMART" id="SM00448">
    <property type="entry name" value="REC"/>
    <property type="match status" value="1"/>
</dbReference>
<evidence type="ECO:0000313" key="4">
    <source>
        <dbReference type="EMBL" id="TBL74507.1"/>
    </source>
</evidence>
<evidence type="ECO:0000259" key="3">
    <source>
        <dbReference type="PROSITE" id="PS50110"/>
    </source>
</evidence>
<evidence type="ECO:0000256" key="2">
    <source>
        <dbReference type="PROSITE-ProRule" id="PRU00169"/>
    </source>
</evidence>